<keyword evidence="4" id="KW-1185">Reference proteome</keyword>
<feature type="compositionally biased region" description="Basic residues" evidence="1">
    <location>
        <begin position="445"/>
        <end position="457"/>
    </location>
</feature>
<feature type="region of interest" description="Disordered" evidence="1">
    <location>
        <begin position="398"/>
        <end position="494"/>
    </location>
</feature>
<feature type="compositionally biased region" description="Basic residues" evidence="1">
    <location>
        <begin position="590"/>
        <end position="599"/>
    </location>
</feature>
<feature type="compositionally biased region" description="Polar residues" evidence="1">
    <location>
        <begin position="402"/>
        <end position="421"/>
    </location>
</feature>
<comment type="caution">
    <text evidence="3">The sequence shown here is derived from an EMBL/GenBank/DDBJ whole genome shotgun (WGS) entry which is preliminary data.</text>
</comment>
<reference evidence="3 4" key="1">
    <citation type="submission" date="2024-02" db="EMBL/GenBank/DDBJ databases">
        <authorList>
            <person name="Daric V."/>
            <person name="Darras S."/>
        </authorList>
    </citation>
    <scope>NUCLEOTIDE SEQUENCE [LARGE SCALE GENOMIC DNA]</scope>
</reference>
<dbReference type="EMBL" id="CAWYQH010000057">
    <property type="protein sequence ID" value="CAK8678951.1"/>
    <property type="molecule type" value="Genomic_DNA"/>
</dbReference>
<evidence type="ECO:0000256" key="2">
    <source>
        <dbReference type="SAM" id="Phobius"/>
    </source>
</evidence>
<keyword evidence="2" id="KW-1133">Transmembrane helix</keyword>
<feature type="compositionally biased region" description="Basic and acidic residues" evidence="1">
    <location>
        <begin position="309"/>
        <end position="318"/>
    </location>
</feature>
<feature type="region of interest" description="Disordered" evidence="1">
    <location>
        <begin position="550"/>
        <end position="600"/>
    </location>
</feature>
<evidence type="ECO:0000256" key="1">
    <source>
        <dbReference type="SAM" id="MobiDB-lite"/>
    </source>
</evidence>
<feature type="region of interest" description="Disordered" evidence="1">
    <location>
        <begin position="200"/>
        <end position="318"/>
    </location>
</feature>
<feature type="compositionally biased region" description="Basic and acidic residues" evidence="1">
    <location>
        <begin position="579"/>
        <end position="589"/>
    </location>
</feature>
<feature type="transmembrane region" description="Helical" evidence="2">
    <location>
        <begin position="29"/>
        <end position="53"/>
    </location>
</feature>
<feature type="compositionally biased region" description="Low complexity" evidence="1">
    <location>
        <begin position="263"/>
        <end position="274"/>
    </location>
</feature>
<evidence type="ECO:0000313" key="4">
    <source>
        <dbReference type="Proteomes" id="UP001642483"/>
    </source>
</evidence>
<keyword evidence="2" id="KW-0812">Transmembrane</keyword>
<evidence type="ECO:0000313" key="3">
    <source>
        <dbReference type="EMBL" id="CAK8678951.1"/>
    </source>
</evidence>
<feature type="compositionally biased region" description="Polar residues" evidence="1">
    <location>
        <begin position="200"/>
        <end position="230"/>
    </location>
</feature>
<protein>
    <submittedName>
        <fullName evidence="3">Uncharacterized protein</fullName>
    </submittedName>
</protein>
<keyword evidence="2" id="KW-0472">Membrane</keyword>
<organism evidence="3 4">
    <name type="scientific">Clavelina lepadiformis</name>
    <name type="common">Light-bulb sea squirt</name>
    <name type="synonym">Ascidia lepadiformis</name>
    <dbReference type="NCBI Taxonomy" id="159417"/>
    <lineage>
        <taxon>Eukaryota</taxon>
        <taxon>Metazoa</taxon>
        <taxon>Chordata</taxon>
        <taxon>Tunicata</taxon>
        <taxon>Ascidiacea</taxon>
        <taxon>Aplousobranchia</taxon>
        <taxon>Clavelinidae</taxon>
        <taxon>Clavelina</taxon>
    </lineage>
</organism>
<name>A0ABP0FJU4_CLALP</name>
<proteinExistence type="predicted"/>
<accession>A0ABP0FJU4</accession>
<feature type="region of interest" description="Disordered" evidence="1">
    <location>
        <begin position="500"/>
        <end position="519"/>
    </location>
</feature>
<sequence>MTTPDTGSGFEDPTTLPNNDEESTDNDNVGLIVGLAVGITLFIVCAIFFYIWCYRRKHGRWPKPIRRRRTQRENFNPYGSKSYAARWQKPKAPTGREGMTSHRADFKDPISNEQALGTISQQISEHLRRASKTMSLEEEKMRRTHPKLPEINFKKSASCYDVTEVSTQSSRRSRFSDDIGLYQDRTLPATLMMTSESKNNLFSKENSSLKRSNSATLRAPLNFSTPSSKSALRRSEDAQKYNDFGSQPGIGRYGGKRANRKTSVLSSHVSSKPSNTSDYVSDIDGSIDTSRRSNRPRSVIVDDASSSSTKERPKDKILGLADNPDKLLAYRKEIGRALKQNKGSLTVTKHEANSNSLKLQLNGLGSRFLFDDRTESQQNTMRSEAFYDYVLSETDDSIFEGGQSSDTESMAGSCATMTESGSFRVKRRQYDSDGAAKSKNSSIRSKTRHKTKRKCRRARSDGWESEPGQDSRRNKQNSKNSRQRGGIRTKVQERYSRTMETAMNEGEKVSNKNKARKRHGTYCRAEYSSVSLKSPVVGTVVEMPIYSQATWAGPGSKPRRKRQASQEKHYHLRKPPLNTDDKSDTESRRRSPRKKRQNARKLSIGGGGRFFCEYGSLPVDLSKLPKGLVAKIGGQTDQLLEPIDQLNFDKLCRPLPSLGKTEGELSARRLVSENLPPDHKDREILKNTYEYEDTGLVMTDL</sequence>
<feature type="region of interest" description="Disordered" evidence="1">
    <location>
        <begin position="1"/>
        <end position="25"/>
    </location>
</feature>
<gene>
    <name evidence="3" type="ORF">CVLEPA_LOCUS9224</name>
</gene>
<dbReference type="Proteomes" id="UP001642483">
    <property type="component" value="Unassembled WGS sequence"/>
</dbReference>